<organism evidence="1 2">
    <name type="scientific">Flagellimonas taeanensis</name>
    <dbReference type="NCBI Taxonomy" id="1005926"/>
    <lineage>
        <taxon>Bacteria</taxon>
        <taxon>Pseudomonadati</taxon>
        <taxon>Bacteroidota</taxon>
        <taxon>Flavobacteriia</taxon>
        <taxon>Flavobacteriales</taxon>
        <taxon>Flavobacteriaceae</taxon>
        <taxon>Flagellimonas</taxon>
    </lineage>
</organism>
<evidence type="ECO:0000313" key="2">
    <source>
        <dbReference type="Proteomes" id="UP000184031"/>
    </source>
</evidence>
<protein>
    <submittedName>
        <fullName evidence="1">Uncharacterized protein</fullName>
    </submittedName>
</protein>
<dbReference type="AlphaFoldDB" id="A0A1M6V3E7"/>
<reference evidence="1 2" key="1">
    <citation type="submission" date="2016-11" db="EMBL/GenBank/DDBJ databases">
        <authorList>
            <person name="Varghese N."/>
            <person name="Submissions S."/>
        </authorList>
    </citation>
    <scope>NUCLEOTIDE SEQUENCE [LARGE SCALE GENOMIC DNA]</scope>
    <source>
        <strain evidence="1 2">CGMCC 1.12174</strain>
    </source>
</reference>
<gene>
    <name evidence="1" type="ORF">SAMN05216293_1878</name>
</gene>
<name>A0A1M6V3E7_9FLAO</name>
<accession>A0A1M6V3E7</accession>
<evidence type="ECO:0000313" key="1">
    <source>
        <dbReference type="EMBL" id="SHK75891.1"/>
    </source>
</evidence>
<sequence>MMVKDLSISGSHIIKSGKSEAKNLSKKLTRQ</sequence>
<comment type="caution">
    <text evidence="1">The sequence shown here is derived from an EMBL/GenBank/DDBJ whole genome shotgun (WGS) entry which is preliminary data.</text>
</comment>
<proteinExistence type="predicted"/>
<dbReference type="Proteomes" id="UP000184031">
    <property type="component" value="Unassembled WGS sequence"/>
</dbReference>
<dbReference type="EMBL" id="FRAT01000004">
    <property type="protein sequence ID" value="SHK75891.1"/>
    <property type="molecule type" value="Genomic_DNA"/>
</dbReference>